<dbReference type="InterPro" id="IPR017969">
    <property type="entry name" value="Heavy-metal-associated_CS"/>
</dbReference>
<dbReference type="SUPFAM" id="SSF55008">
    <property type="entry name" value="HMA, heavy metal-associated domain"/>
    <property type="match status" value="1"/>
</dbReference>
<keyword evidence="1" id="KW-0479">Metal-binding</keyword>
<dbReference type="KEGG" id="lci:LCK_p200033"/>
<dbReference type="EMBL" id="DQ489737">
    <property type="protein sequence ID" value="ACA83568.1"/>
    <property type="molecule type" value="Genomic_DNA"/>
</dbReference>
<reference evidence="3 4" key="1">
    <citation type="journal article" date="2008" name="J. Bacteriol.">
        <title>Complete genome sequence of Leuconostoc citreum KM20.</title>
        <authorList>
            <person name="Kim J.F."/>
            <person name="Jeong H."/>
            <person name="Lee J.-S."/>
            <person name="Choi S.-H."/>
            <person name="Ha M."/>
            <person name="Hur C.-G."/>
            <person name="Kim J.-S."/>
            <person name="Lee S."/>
            <person name="Park H.-S."/>
            <person name="Park Y.-H."/>
            <person name="Oh T.K."/>
        </authorList>
    </citation>
    <scope>NUCLEOTIDE SEQUENCE [LARGE SCALE GENOMIC DNA]</scope>
    <source>
        <strain evidence="3 4">KM20</strain>
    </source>
</reference>
<dbReference type="PROSITE" id="PS01047">
    <property type="entry name" value="HMA_1"/>
    <property type="match status" value="1"/>
</dbReference>
<evidence type="ECO:0000313" key="4">
    <source>
        <dbReference type="Proteomes" id="UP000002166"/>
    </source>
</evidence>
<dbReference type="InterPro" id="IPR006121">
    <property type="entry name" value="HMA_dom"/>
</dbReference>
<evidence type="ECO:0000259" key="2">
    <source>
        <dbReference type="PROSITE" id="PS50846"/>
    </source>
</evidence>
<proteinExistence type="predicted"/>
<keyword evidence="4" id="KW-1185">Reference proteome</keyword>
<dbReference type="PROSITE" id="PS50846">
    <property type="entry name" value="HMA_2"/>
    <property type="match status" value="1"/>
</dbReference>
<accession>B1N0G3</accession>
<keyword evidence="3" id="KW-0614">Plasmid</keyword>
<geneLocation type="plasmid" evidence="3 4">
    <name>pLCK2</name>
</geneLocation>
<dbReference type="FunFam" id="3.30.70.100:FF:000001">
    <property type="entry name" value="ATPase copper transporting beta"/>
    <property type="match status" value="1"/>
</dbReference>
<dbReference type="Gene3D" id="3.30.70.100">
    <property type="match status" value="1"/>
</dbReference>
<sequence>MIYIKYLKKNGLYNLFKGVIDMTKATLKLETLTCPSCLQKIERGLKQTAGVKKDSVKVLFNASKVKVDFDENQVNLNTIEKAIEDLGYPVISSKVKEGA</sequence>
<dbReference type="HOGENOM" id="CLU_134973_10_0_9"/>
<gene>
    <name evidence="3" type="ordered locus">LCK_p200033</name>
</gene>
<organism evidence="3 4">
    <name type="scientific">Leuconostoc citreum (strain KM20)</name>
    <dbReference type="NCBI Taxonomy" id="349519"/>
    <lineage>
        <taxon>Bacteria</taxon>
        <taxon>Bacillati</taxon>
        <taxon>Bacillota</taxon>
        <taxon>Bacilli</taxon>
        <taxon>Lactobacillales</taxon>
        <taxon>Lactobacillaceae</taxon>
        <taxon>Leuconostoc</taxon>
    </lineage>
</organism>
<dbReference type="InterPro" id="IPR036163">
    <property type="entry name" value="HMA_dom_sf"/>
</dbReference>
<dbReference type="AlphaFoldDB" id="B1N0G3"/>
<dbReference type="CDD" id="cd00371">
    <property type="entry name" value="HMA"/>
    <property type="match status" value="1"/>
</dbReference>
<dbReference type="Pfam" id="PF00403">
    <property type="entry name" value="HMA"/>
    <property type="match status" value="1"/>
</dbReference>
<dbReference type="Proteomes" id="UP000002166">
    <property type="component" value="Plasmid pLCK2"/>
</dbReference>
<evidence type="ECO:0000256" key="1">
    <source>
        <dbReference type="ARBA" id="ARBA00022723"/>
    </source>
</evidence>
<feature type="domain" description="HMA" evidence="2">
    <location>
        <begin position="23"/>
        <end position="91"/>
    </location>
</feature>
<name>B1N0G3_LEUCK</name>
<dbReference type="GO" id="GO:0046872">
    <property type="term" value="F:metal ion binding"/>
    <property type="evidence" value="ECO:0007669"/>
    <property type="project" value="UniProtKB-KW"/>
</dbReference>
<evidence type="ECO:0000313" key="3">
    <source>
        <dbReference type="EMBL" id="ACA83568.1"/>
    </source>
</evidence>
<protein>
    <submittedName>
        <fullName evidence="3">Copper chaperone</fullName>
    </submittedName>
</protein>